<keyword evidence="1" id="KW-0805">Transcription regulation</keyword>
<name>A0ABN1SPU9_9ACTN</name>
<dbReference type="EMBL" id="BAAAIE010000124">
    <property type="protein sequence ID" value="GAA1001455.1"/>
    <property type="molecule type" value="Genomic_DNA"/>
</dbReference>
<dbReference type="Gene3D" id="1.10.357.10">
    <property type="entry name" value="Tetracycline Repressor, domain 2"/>
    <property type="match status" value="1"/>
</dbReference>
<dbReference type="InterPro" id="IPR050109">
    <property type="entry name" value="HTH-type_TetR-like_transc_reg"/>
</dbReference>
<evidence type="ECO:0000313" key="5">
    <source>
        <dbReference type="Proteomes" id="UP001500033"/>
    </source>
</evidence>
<dbReference type="PANTHER" id="PTHR30055">
    <property type="entry name" value="HTH-TYPE TRANSCRIPTIONAL REGULATOR RUTR"/>
    <property type="match status" value="1"/>
</dbReference>
<evidence type="ECO:0000256" key="3">
    <source>
        <dbReference type="ARBA" id="ARBA00023163"/>
    </source>
</evidence>
<evidence type="ECO:0000256" key="2">
    <source>
        <dbReference type="ARBA" id="ARBA00023125"/>
    </source>
</evidence>
<dbReference type="InterPro" id="IPR009057">
    <property type="entry name" value="Homeodomain-like_sf"/>
</dbReference>
<dbReference type="SUPFAM" id="SSF46689">
    <property type="entry name" value="Homeodomain-like"/>
    <property type="match status" value="1"/>
</dbReference>
<accession>A0ABN1SPU9</accession>
<dbReference type="SUPFAM" id="SSF48498">
    <property type="entry name" value="Tetracyclin repressor-like, C-terminal domain"/>
    <property type="match status" value="1"/>
</dbReference>
<evidence type="ECO:0000313" key="4">
    <source>
        <dbReference type="EMBL" id="GAA1001455.1"/>
    </source>
</evidence>
<evidence type="ECO:0008006" key="6">
    <source>
        <dbReference type="Google" id="ProtNLM"/>
    </source>
</evidence>
<proteinExistence type="predicted"/>
<reference evidence="4 5" key="1">
    <citation type="journal article" date="2019" name="Int. J. Syst. Evol. Microbiol.">
        <title>The Global Catalogue of Microorganisms (GCM) 10K type strain sequencing project: providing services to taxonomists for standard genome sequencing and annotation.</title>
        <authorList>
            <consortium name="The Broad Institute Genomics Platform"/>
            <consortium name="The Broad Institute Genome Sequencing Center for Infectious Disease"/>
            <person name="Wu L."/>
            <person name="Ma J."/>
        </authorList>
    </citation>
    <scope>NUCLEOTIDE SEQUENCE [LARGE SCALE GENOMIC DNA]</scope>
    <source>
        <strain evidence="4 5">JCM 11445</strain>
    </source>
</reference>
<dbReference type="PANTHER" id="PTHR30055:SF234">
    <property type="entry name" value="HTH-TYPE TRANSCRIPTIONAL REGULATOR BETI"/>
    <property type="match status" value="1"/>
</dbReference>
<keyword evidence="5" id="KW-1185">Reference proteome</keyword>
<dbReference type="Proteomes" id="UP001500033">
    <property type="component" value="Unassembled WGS sequence"/>
</dbReference>
<protein>
    <recommendedName>
        <fullName evidence="6">TetR family transcriptional regulator</fullName>
    </recommendedName>
</protein>
<evidence type="ECO:0000256" key="1">
    <source>
        <dbReference type="ARBA" id="ARBA00023015"/>
    </source>
</evidence>
<sequence>MAARVGVTEPVVFQNFKSKAALFATVVEQAAERMCAQLAGAAASGISVSVLLTGLTSPAHLDQLHAQGSLGVLFADSVAATAEPAVAEAGRVAVRRIAQELADLFQQGQAAGELRASVDADAAAWLLISLISARPLRLAALPSDARERLERELAAMATGLLTPPEG</sequence>
<keyword evidence="3" id="KW-0804">Transcription</keyword>
<comment type="caution">
    <text evidence="4">The sequence shown here is derived from an EMBL/GenBank/DDBJ whole genome shotgun (WGS) entry which is preliminary data.</text>
</comment>
<keyword evidence="2" id="KW-0238">DNA-binding</keyword>
<gene>
    <name evidence="4" type="ORF">GCM10009576_092670</name>
</gene>
<dbReference type="InterPro" id="IPR036271">
    <property type="entry name" value="Tet_transcr_reg_TetR-rel_C_sf"/>
</dbReference>
<organism evidence="4 5">
    <name type="scientific">Streptomyces rhizosphaericus</name>
    <dbReference type="NCBI Taxonomy" id="114699"/>
    <lineage>
        <taxon>Bacteria</taxon>
        <taxon>Bacillati</taxon>
        <taxon>Actinomycetota</taxon>
        <taxon>Actinomycetes</taxon>
        <taxon>Kitasatosporales</taxon>
        <taxon>Streptomycetaceae</taxon>
        <taxon>Streptomyces</taxon>
        <taxon>Streptomyces violaceusniger group</taxon>
    </lineage>
</organism>